<dbReference type="EMBL" id="UOES01000491">
    <property type="protein sequence ID" value="VAW28982.1"/>
    <property type="molecule type" value="Genomic_DNA"/>
</dbReference>
<sequence length="167" mass="18703">MGTMVGNLFALIIIAASALVGFVSLEASATTFVAIAYLLWLLVLLSNLFTKPSKNSPFCNHLQPQEVEVYQRYYLHFWYPGGAQVYSALLNGLRFAGIIWGGFCLWDGLYLLGSLSIVYYFITGFLILKLNPWLYMGAEAKNANQVAIEQLSIIETVQEKRAAYNEQ</sequence>
<proteinExistence type="predicted"/>
<feature type="transmembrane region" description="Helical" evidence="1">
    <location>
        <begin position="109"/>
        <end position="128"/>
    </location>
</feature>
<feature type="transmembrane region" description="Helical" evidence="1">
    <location>
        <begin position="85"/>
        <end position="103"/>
    </location>
</feature>
<feature type="transmembrane region" description="Helical" evidence="1">
    <location>
        <begin position="7"/>
        <end position="25"/>
    </location>
</feature>
<feature type="transmembrane region" description="Helical" evidence="1">
    <location>
        <begin position="31"/>
        <end position="49"/>
    </location>
</feature>
<evidence type="ECO:0000313" key="2">
    <source>
        <dbReference type="EMBL" id="VAW28982.1"/>
    </source>
</evidence>
<reference evidence="2" key="1">
    <citation type="submission" date="2018-06" db="EMBL/GenBank/DDBJ databases">
        <authorList>
            <person name="Zhirakovskaya E."/>
        </authorList>
    </citation>
    <scope>NUCLEOTIDE SEQUENCE</scope>
</reference>
<accession>A0A3B0URJ7</accession>
<evidence type="ECO:0000256" key="1">
    <source>
        <dbReference type="SAM" id="Phobius"/>
    </source>
</evidence>
<dbReference type="AlphaFoldDB" id="A0A3B0URJ7"/>
<organism evidence="2">
    <name type="scientific">hydrothermal vent metagenome</name>
    <dbReference type="NCBI Taxonomy" id="652676"/>
    <lineage>
        <taxon>unclassified sequences</taxon>
        <taxon>metagenomes</taxon>
        <taxon>ecological metagenomes</taxon>
    </lineage>
</organism>
<keyword evidence="1" id="KW-1133">Transmembrane helix</keyword>
<keyword evidence="1" id="KW-0812">Transmembrane</keyword>
<protein>
    <submittedName>
        <fullName evidence="2">Uncharacterized protein</fullName>
    </submittedName>
</protein>
<name>A0A3B0URJ7_9ZZZZ</name>
<gene>
    <name evidence="2" type="ORF">MNBD_BACTEROID06-454</name>
</gene>
<keyword evidence="1" id="KW-0472">Membrane</keyword>